<feature type="region of interest" description="Disordered" evidence="1">
    <location>
        <begin position="85"/>
        <end position="115"/>
    </location>
</feature>
<comment type="caution">
    <text evidence="2">The sequence shown here is derived from an EMBL/GenBank/DDBJ whole genome shotgun (WGS) entry which is preliminary data.</text>
</comment>
<dbReference type="RefSeq" id="WP_153386396.1">
    <property type="nucleotide sequence ID" value="NZ_JBITTT010000008.1"/>
</dbReference>
<reference evidence="2" key="1">
    <citation type="submission" date="2019-10" db="EMBL/GenBank/DDBJ databases">
        <title>Evaluation of single-gene subtyping targets for Pseudomonas.</title>
        <authorList>
            <person name="Reichler S.J."/>
            <person name="Orsi R.H."/>
            <person name="Wiedmann M."/>
            <person name="Martin N.H."/>
            <person name="Murphy S.I."/>
        </authorList>
    </citation>
    <scope>NUCLEOTIDE SEQUENCE</scope>
    <source>
        <strain evidence="2">FSL R10-2339</strain>
    </source>
</reference>
<dbReference type="AlphaFoldDB" id="A0A6A7YT97"/>
<gene>
    <name evidence="2" type="ORF">GHN86_08285</name>
</gene>
<evidence type="ECO:0000256" key="1">
    <source>
        <dbReference type="SAM" id="MobiDB-lite"/>
    </source>
</evidence>
<dbReference type="EMBL" id="WIWC01000009">
    <property type="protein sequence ID" value="MQT80054.1"/>
    <property type="molecule type" value="Genomic_DNA"/>
</dbReference>
<feature type="region of interest" description="Disordered" evidence="1">
    <location>
        <begin position="200"/>
        <end position="240"/>
    </location>
</feature>
<organism evidence="2">
    <name type="scientific">Pseudomonas helleri</name>
    <dbReference type="NCBI Taxonomy" id="1608996"/>
    <lineage>
        <taxon>Bacteria</taxon>
        <taxon>Pseudomonadati</taxon>
        <taxon>Pseudomonadota</taxon>
        <taxon>Gammaproteobacteria</taxon>
        <taxon>Pseudomonadales</taxon>
        <taxon>Pseudomonadaceae</taxon>
        <taxon>Pseudomonas</taxon>
    </lineage>
</organism>
<name>A0A6A7YT97_9PSED</name>
<feature type="compositionally biased region" description="Low complexity" evidence="1">
    <location>
        <begin position="229"/>
        <end position="240"/>
    </location>
</feature>
<dbReference type="PROSITE" id="PS51257">
    <property type="entry name" value="PROKAR_LIPOPROTEIN"/>
    <property type="match status" value="1"/>
</dbReference>
<evidence type="ECO:0000313" key="2">
    <source>
        <dbReference type="EMBL" id="MQT80054.1"/>
    </source>
</evidence>
<protein>
    <submittedName>
        <fullName evidence="2">DUF1190 domain-containing protein</fullName>
    </submittedName>
</protein>
<feature type="compositionally biased region" description="Low complexity" evidence="1">
    <location>
        <begin position="200"/>
        <end position="214"/>
    </location>
</feature>
<accession>A0A6A7YT97</accession>
<sequence>MRPRSSFKLVLGGTLPLALTACSQPDDPITPHPTVMPITRVSHSFNLLVKHNFSTLRECAESPIPMNICSIAYKKAMSEKAINALSPSTPNASNTQAIRQGCPPSNRQKQPSQMSGFQLTVSGTLSWSEHYKILKPLLQLKEIRNEHTIRLENDLILKALLSKGSSTRYFSEPIYEACNARTASNGPTVLRSFASANYTTQSSTHSTSTSSSISRGGFGGQAHARDGWSGRSSSGFSFGG</sequence>
<proteinExistence type="predicted"/>